<keyword evidence="4" id="KW-1185">Reference proteome</keyword>
<feature type="region of interest" description="Disordered" evidence="1">
    <location>
        <begin position="20"/>
        <end position="58"/>
    </location>
</feature>
<accession>A0ABP0P0T5</accession>
<evidence type="ECO:0000256" key="1">
    <source>
        <dbReference type="SAM" id="MobiDB-lite"/>
    </source>
</evidence>
<evidence type="ECO:0000313" key="4">
    <source>
        <dbReference type="Proteomes" id="UP001642484"/>
    </source>
</evidence>
<keyword evidence="2" id="KW-1133">Transmembrane helix</keyword>
<gene>
    <name evidence="3" type="ORF">CCMP2556_LOCUS34134</name>
</gene>
<keyword evidence="2" id="KW-0472">Membrane</keyword>
<dbReference type="EMBL" id="CAXAMN010022439">
    <property type="protein sequence ID" value="CAK9069411.1"/>
    <property type="molecule type" value="Genomic_DNA"/>
</dbReference>
<feature type="transmembrane region" description="Helical" evidence="2">
    <location>
        <begin position="268"/>
        <end position="285"/>
    </location>
</feature>
<name>A0ABP0P0T5_9DINO</name>
<reference evidence="3 4" key="1">
    <citation type="submission" date="2024-02" db="EMBL/GenBank/DDBJ databases">
        <authorList>
            <person name="Chen Y."/>
            <person name="Shah S."/>
            <person name="Dougan E. K."/>
            <person name="Thang M."/>
            <person name="Chan C."/>
        </authorList>
    </citation>
    <scope>NUCLEOTIDE SEQUENCE [LARGE SCALE GENOMIC DNA]</scope>
</reference>
<feature type="transmembrane region" description="Helical" evidence="2">
    <location>
        <begin position="90"/>
        <end position="116"/>
    </location>
</feature>
<sequence>MSTGMIEVLELELRNIQDRLSHLEAATDPQPDAPVSDDEKPPQPGPPVDPEERNGKEPGLVKVSLDESVWSLAVVVGLEKSSFNGFFDCFVSGGLALMTIIAQSLFLGILLSQAFLRPPEEQLMEARLWRNRMAHDAKFMDLSGHSWAWRVCENFEGFWGSKLREINDHLALRPNDLEMTSAFRPGSVMCILCIFLWSLMVMKEVRMYWLTCQGLYWAPRSEESTEGRTVSVSSCRVWSLIFVYFLRTAIASALLAGGVLWLAKTTSLLEMMFMTAAFPMILNIDKHVFAAIMPMEIKLGIQKFPPFQLTYSRVHSQMEAFLGAFLIATVLLVTYSQLIGPRESLFLQVKRELCAGHLDFVASYNPDTQLTYAMREMAEVPAVRAVEDYKFSSSSACSSGSCWKPLIFTEARRFWLDTSRTMQQEAQKAPCWELSSNESDATWALLRSSAARALLVAPGETEAPSCEEMADRCLEPSARLLRLACGVTCGCTELKSPWYRVEAQGCSSKCLAQSAPSLLNNPCDNVVSNQTWNDLWDEYVPVLSGFLKRNLSQDETSAASQLQQSVQGMKSEGCGYLLKEPFEWHTGAKWCEGHPDLFRPFADLCPESCGLCI</sequence>
<evidence type="ECO:0000256" key="2">
    <source>
        <dbReference type="SAM" id="Phobius"/>
    </source>
</evidence>
<protein>
    <submittedName>
        <fullName evidence="3">Uncharacterized protein</fullName>
    </submittedName>
</protein>
<comment type="caution">
    <text evidence="3">The sequence shown here is derived from an EMBL/GenBank/DDBJ whole genome shotgun (WGS) entry which is preliminary data.</text>
</comment>
<dbReference type="Proteomes" id="UP001642484">
    <property type="component" value="Unassembled WGS sequence"/>
</dbReference>
<feature type="transmembrane region" description="Helical" evidence="2">
    <location>
        <begin position="237"/>
        <end position="262"/>
    </location>
</feature>
<feature type="transmembrane region" description="Helical" evidence="2">
    <location>
        <begin position="320"/>
        <end position="338"/>
    </location>
</feature>
<feature type="transmembrane region" description="Helical" evidence="2">
    <location>
        <begin position="182"/>
        <end position="201"/>
    </location>
</feature>
<proteinExistence type="predicted"/>
<evidence type="ECO:0000313" key="3">
    <source>
        <dbReference type="EMBL" id="CAK9069411.1"/>
    </source>
</evidence>
<organism evidence="3 4">
    <name type="scientific">Durusdinium trenchii</name>
    <dbReference type="NCBI Taxonomy" id="1381693"/>
    <lineage>
        <taxon>Eukaryota</taxon>
        <taxon>Sar</taxon>
        <taxon>Alveolata</taxon>
        <taxon>Dinophyceae</taxon>
        <taxon>Suessiales</taxon>
        <taxon>Symbiodiniaceae</taxon>
        <taxon>Durusdinium</taxon>
    </lineage>
</organism>
<keyword evidence="2" id="KW-0812">Transmembrane</keyword>